<dbReference type="KEGG" id="cak:Caul_1608"/>
<dbReference type="STRING" id="366602.Caul_1608"/>
<dbReference type="PANTHER" id="PTHR48105">
    <property type="entry name" value="THIOREDOXIN REDUCTASE 1-RELATED-RELATED"/>
    <property type="match status" value="1"/>
</dbReference>
<evidence type="ECO:0000313" key="5">
    <source>
        <dbReference type="EMBL" id="ABZ70737.1"/>
    </source>
</evidence>
<dbReference type="eggNOG" id="COG0492">
    <property type="taxonomic scope" value="Bacteria"/>
</dbReference>
<dbReference type="CDD" id="cd00038">
    <property type="entry name" value="CAP_ED"/>
    <property type="match status" value="1"/>
</dbReference>
<dbReference type="AlphaFoldDB" id="B0T2B6"/>
<dbReference type="PRINTS" id="PR00469">
    <property type="entry name" value="PNDRDTASEII"/>
</dbReference>
<dbReference type="Pfam" id="PF07992">
    <property type="entry name" value="Pyr_redox_2"/>
    <property type="match status" value="1"/>
</dbReference>
<name>B0T2B6_CAUSK</name>
<keyword evidence="2" id="KW-0285">Flavoprotein</keyword>
<dbReference type="SUPFAM" id="SSF51206">
    <property type="entry name" value="cAMP-binding domain-like"/>
    <property type="match status" value="1"/>
</dbReference>
<dbReference type="InterPro" id="IPR018490">
    <property type="entry name" value="cNMP-bd_dom_sf"/>
</dbReference>
<dbReference type="InterPro" id="IPR036188">
    <property type="entry name" value="FAD/NAD-bd_sf"/>
</dbReference>
<dbReference type="InterPro" id="IPR023753">
    <property type="entry name" value="FAD/NAD-binding_dom"/>
</dbReference>
<dbReference type="EMBL" id="CP000927">
    <property type="protein sequence ID" value="ABZ70737.1"/>
    <property type="molecule type" value="Genomic_DNA"/>
</dbReference>
<dbReference type="Gene3D" id="3.50.50.60">
    <property type="entry name" value="FAD/NAD(P)-binding domain"/>
    <property type="match status" value="2"/>
</dbReference>
<gene>
    <name evidence="5" type="ordered locus">Caul_1608</name>
</gene>
<accession>B0T2B6</accession>
<dbReference type="SUPFAM" id="SSF51905">
    <property type="entry name" value="FAD/NAD(P)-binding domain"/>
    <property type="match status" value="1"/>
</dbReference>
<evidence type="ECO:0000256" key="3">
    <source>
        <dbReference type="ARBA" id="ARBA00023002"/>
    </source>
</evidence>
<dbReference type="PROSITE" id="PS50042">
    <property type="entry name" value="CNMP_BINDING_3"/>
    <property type="match status" value="1"/>
</dbReference>
<feature type="domain" description="Cyclic nucleotide-binding" evidence="4">
    <location>
        <begin position="11"/>
        <end position="131"/>
    </location>
</feature>
<evidence type="ECO:0000259" key="4">
    <source>
        <dbReference type="PROSITE" id="PS50042"/>
    </source>
</evidence>
<dbReference type="InterPro" id="IPR050097">
    <property type="entry name" value="Ferredoxin-NADP_redctase_2"/>
</dbReference>
<dbReference type="PRINTS" id="PR00368">
    <property type="entry name" value="FADPNR"/>
</dbReference>
<dbReference type="Pfam" id="PF00027">
    <property type="entry name" value="cNMP_binding"/>
    <property type="match status" value="1"/>
</dbReference>
<evidence type="ECO:0000256" key="2">
    <source>
        <dbReference type="ARBA" id="ARBA00022630"/>
    </source>
</evidence>
<sequence>MAIMDTRRDQMFPSLKAEEIDRIRRFGEIAHAKAGDALARSGEVSPGLMVLLNGAARVTRRDANNDSHVVVEHGPGNFIGELAQLSGRPSLVDVHALTDLAVLCIKPERLRAVLIAEAELGERIMRALILRRVGLLETGAGGPVIIGRTGDGVVIRLSGFLGRNGHPYQHLDPDKVDCAKVLIERFSIDEAELPIVLCPGGQILRHPSNAELARCIGMVGKLDPDQVFDVAVVGAGPAGLATAVYAASEGLSVLVLDTRAFGGQAGASARIENYLGFPTGVSGMALMARAYNQAQKFGANLAIPDEVAALDCEGDSKAGGLSGYLLKLTSGETTQAKTVVIASGARYRRLEVSNLDQFEGSSVHYWASPLEAKLCAGQEVALVGAGNSAGQAAVYLASQVAKVWLVIRGKSLDASMSRYLIDRIESLPNIEVVTRNEIVELEGEDGQLRAIRHRDLDTGEEDRCEISHLFLFIGAAPNTAWLAQCHVELDNHGFVRTGPDLTPGHPPLQTSRHGVFAIGDVRAGSVKRVAAAVGEGAQVVAAIHAYLSEPVTTA</sequence>
<organism evidence="5">
    <name type="scientific">Caulobacter sp. (strain K31)</name>
    <dbReference type="NCBI Taxonomy" id="366602"/>
    <lineage>
        <taxon>Bacteria</taxon>
        <taxon>Pseudomonadati</taxon>
        <taxon>Pseudomonadota</taxon>
        <taxon>Alphaproteobacteria</taxon>
        <taxon>Caulobacterales</taxon>
        <taxon>Caulobacteraceae</taxon>
        <taxon>Caulobacter</taxon>
    </lineage>
</organism>
<dbReference type="OrthoDB" id="9786503at2"/>
<keyword evidence="3 5" id="KW-0560">Oxidoreductase</keyword>
<dbReference type="eggNOG" id="COG2905">
    <property type="taxonomic scope" value="Bacteria"/>
</dbReference>
<evidence type="ECO:0000256" key="1">
    <source>
        <dbReference type="ARBA" id="ARBA00018719"/>
    </source>
</evidence>
<dbReference type="Gene3D" id="2.60.120.10">
    <property type="entry name" value="Jelly Rolls"/>
    <property type="match status" value="1"/>
</dbReference>
<reference evidence="5" key="1">
    <citation type="submission" date="2008-01" db="EMBL/GenBank/DDBJ databases">
        <title>Complete sequence of chromosome of Caulobacter sp. K31.</title>
        <authorList>
            <consortium name="US DOE Joint Genome Institute"/>
            <person name="Copeland A."/>
            <person name="Lucas S."/>
            <person name="Lapidus A."/>
            <person name="Barry K."/>
            <person name="Glavina del Rio T."/>
            <person name="Dalin E."/>
            <person name="Tice H."/>
            <person name="Pitluck S."/>
            <person name="Bruce D."/>
            <person name="Goodwin L."/>
            <person name="Thompson L.S."/>
            <person name="Brettin T."/>
            <person name="Detter J.C."/>
            <person name="Han C."/>
            <person name="Schmutz J."/>
            <person name="Larimer F."/>
            <person name="Land M."/>
            <person name="Hauser L."/>
            <person name="Kyrpides N."/>
            <person name="Kim E."/>
            <person name="Stephens C."/>
            <person name="Richardson P."/>
        </authorList>
    </citation>
    <scope>NUCLEOTIDE SEQUENCE [LARGE SCALE GENOMIC DNA]</scope>
    <source>
        <strain evidence="5">K31</strain>
    </source>
</reference>
<dbReference type="SMART" id="SM00100">
    <property type="entry name" value="cNMP"/>
    <property type="match status" value="1"/>
</dbReference>
<dbReference type="GO" id="GO:0016491">
    <property type="term" value="F:oxidoreductase activity"/>
    <property type="evidence" value="ECO:0007669"/>
    <property type="project" value="UniProtKB-KW"/>
</dbReference>
<proteinExistence type="predicted"/>
<dbReference type="HOGENOM" id="CLU_031864_5_8_5"/>
<dbReference type="InterPro" id="IPR014710">
    <property type="entry name" value="RmlC-like_jellyroll"/>
</dbReference>
<protein>
    <recommendedName>
        <fullName evidence="1">Thioredoxin reductase</fullName>
    </recommendedName>
</protein>
<dbReference type="InterPro" id="IPR000595">
    <property type="entry name" value="cNMP-bd_dom"/>
</dbReference>